<accession>A0AAE0RFP7</accession>
<dbReference type="EMBL" id="JAUCMX010000002">
    <property type="protein sequence ID" value="KAK3553545.1"/>
    <property type="molecule type" value="Genomic_DNA"/>
</dbReference>
<gene>
    <name evidence="1" type="ORF">QTP70_004174</name>
</gene>
<keyword evidence="2" id="KW-1185">Reference proteome</keyword>
<organism evidence="1 2">
    <name type="scientific">Hemibagrus guttatus</name>
    <dbReference type="NCBI Taxonomy" id="175788"/>
    <lineage>
        <taxon>Eukaryota</taxon>
        <taxon>Metazoa</taxon>
        <taxon>Chordata</taxon>
        <taxon>Craniata</taxon>
        <taxon>Vertebrata</taxon>
        <taxon>Euteleostomi</taxon>
        <taxon>Actinopterygii</taxon>
        <taxon>Neopterygii</taxon>
        <taxon>Teleostei</taxon>
        <taxon>Ostariophysi</taxon>
        <taxon>Siluriformes</taxon>
        <taxon>Bagridae</taxon>
        <taxon>Hemibagrus</taxon>
    </lineage>
</organism>
<proteinExistence type="predicted"/>
<reference evidence="1" key="1">
    <citation type="submission" date="2023-06" db="EMBL/GenBank/DDBJ databases">
        <title>Male Hemibagrus guttatus genome.</title>
        <authorList>
            <person name="Bian C."/>
        </authorList>
    </citation>
    <scope>NUCLEOTIDE SEQUENCE</scope>
    <source>
        <strain evidence="1">Male_cb2023</strain>
        <tissue evidence="1">Muscle</tissue>
    </source>
</reference>
<evidence type="ECO:0000313" key="1">
    <source>
        <dbReference type="EMBL" id="KAK3553545.1"/>
    </source>
</evidence>
<dbReference type="AlphaFoldDB" id="A0AAE0RFP7"/>
<name>A0AAE0RFP7_9TELE</name>
<dbReference type="Proteomes" id="UP001274896">
    <property type="component" value="Unassembled WGS sequence"/>
</dbReference>
<sequence>MAVVVNPGLDRSVKNSLSIKWQDNFHNPAGCDQMGKFKNLSDFDKSQIVMLRRLDQNISKRTGLVGCSQYAVVSIYQKWSNEEQTVVVKLVTKGLRTRYKLLGSECRVSHDMVPLEQRRLSLGLEHTTFGSET</sequence>
<comment type="caution">
    <text evidence="1">The sequence shown here is derived from an EMBL/GenBank/DDBJ whole genome shotgun (WGS) entry which is preliminary data.</text>
</comment>
<evidence type="ECO:0000313" key="2">
    <source>
        <dbReference type="Proteomes" id="UP001274896"/>
    </source>
</evidence>
<protein>
    <submittedName>
        <fullName evidence="1">Uncharacterized protein</fullName>
    </submittedName>
</protein>